<dbReference type="AlphaFoldDB" id="A0A917SAW4"/>
<proteinExistence type="predicted"/>
<dbReference type="InterPro" id="IPR050300">
    <property type="entry name" value="GDXG_lipolytic_enzyme"/>
</dbReference>
<dbReference type="InterPro" id="IPR013094">
    <property type="entry name" value="AB_hydrolase_3"/>
</dbReference>
<dbReference type="PANTHER" id="PTHR48081">
    <property type="entry name" value="AB HYDROLASE SUPERFAMILY PROTEIN C4A8.06C"/>
    <property type="match status" value="1"/>
</dbReference>
<dbReference type="PANTHER" id="PTHR48081:SF8">
    <property type="entry name" value="ALPHA_BETA HYDROLASE FOLD-3 DOMAIN-CONTAINING PROTEIN-RELATED"/>
    <property type="match status" value="1"/>
</dbReference>
<sequence>MTVVRAAARQLSDQLAQIYTAPAPTEVVIEDFTIAADPDRRLRVRRYRPSAAEGALPTQIWMHGGGFAFGEVDELVNDRLCASRTAATGVQTLSVEYRLAPENAYPAPIDDVLAVFDAAIEDQRLSVDAERIGIGGNSAGATIAASSALRIRDTRTAPLVHQLLEVPLVIFEPFGDSMREFDLDEGPVAVAPKDITGAGEAYLSAGVPDQYAVPLEADVAGLPPTVIMTAEFDPLRDGGEAYAERLRSAGVRVTAVRGDGQLHGTCSLTAAWEASRRWQSTVAQAMVEAYRSEGGVVG</sequence>
<accession>A0A917SAW4</accession>
<reference evidence="3" key="2">
    <citation type="submission" date="2020-09" db="EMBL/GenBank/DDBJ databases">
        <authorList>
            <person name="Sun Q."/>
            <person name="Zhou Y."/>
        </authorList>
    </citation>
    <scope>NUCLEOTIDE SEQUENCE</scope>
    <source>
        <strain evidence="3">CGMCC 4.7306</strain>
    </source>
</reference>
<dbReference type="InterPro" id="IPR029058">
    <property type="entry name" value="AB_hydrolase_fold"/>
</dbReference>
<gene>
    <name evidence="3" type="ORF">GCM10011575_26070</name>
</gene>
<keyword evidence="1" id="KW-0378">Hydrolase</keyword>
<organism evidence="3 4">
    <name type="scientific">Microlunatus endophyticus</name>
    <dbReference type="NCBI Taxonomy" id="1716077"/>
    <lineage>
        <taxon>Bacteria</taxon>
        <taxon>Bacillati</taxon>
        <taxon>Actinomycetota</taxon>
        <taxon>Actinomycetes</taxon>
        <taxon>Propionibacteriales</taxon>
        <taxon>Propionibacteriaceae</taxon>
        <taxon>Microlunatus</taxon>
    </lineage>
</organism>
<dbReference type="SUPFAM" id="SSF53474">
    <property type="entry name" value="alpha/beta-Hydrolases"/>
    <property type="match status" value="1"/>
</dbReference>
<dbReference type="Pfam" id="PF07859">
    <property type="entry name" value="Abhydrolase_3"/>
    <property type="match status" value="1"/>
</dbReference>
<evidence type="ECO:0000313" key="4">
    <source>
        <dbReference type="Proteomes" id="UP000613840"/>
    </source>
</evidence>
<dbReference type="RefSeq" id="WP_188895817.1">
    <property type="nucleotide sequence ID" value="NZ_BMMZ01000006.1"/>
</dbReference>
<dbReference type="Proteomes" id="UP000613840">
    <property type="component" value="Unassembled WGS sequence"/>
</dbReference>
<dbReference type="GO" id="GO:0016787">
    <property type="term" value="F:hydrolase activity"/>
    <property type="evidence" value="ECO:0007669"/>
    <property type="project" value="UniProtKB-KW"/>
</dbReference>
<evidence type="ECO:0000259" key="2">
    <source>
        <dbReference type="Pfam" id="PF07859"/>
    </source>
</evidence>
<dbReference type="Gene3D" id="3.40.50.1820">
    <property type="entry name" value="alpha/beta hydrolase"/>
    <property type="match status" value="1"/>
</dbReference>
<evidence type="ECO:0000256" key="1">
    <source>
        <dbReference type="ARBA" id="ARBA00022801"/>
    </source>
</evidence>
<comment type="caution">
    <text evidence="3">The sequence shown here is derived from an EMBL/GenBank/DDBJ whole genome shotgun (WGS) entry which is preliminary data.</text>
</comment>
<evidence type="ECO:0000313" key="3">
    <source>
        <dbReference type="EMBL" id="GGL66333.1"/>
    </source>
</evidence>
<reference evidence="3" key="1">
    <citation type="journal article" date="2014" name="Int. J. Syst. Evol. Microbiol.">
        <title>Complete genome sequence of Corynebacterium casei LMG S-19264T (=DSM 44701T), isolated from a smear-ripened cheese.</title>
        <authorList>
            <consortium name="US DOE Joint Genome Institute (JGI-PGF)"/>
            <person name="Walter F."/>
            <person name="Albersmeier A."/>
            <person name="Kalinowski J."/>
            <person name="Ruckert C."/>
        </authorList>
    </citation>
    <scope>NUCLEOTIDE SEQUENCE</scope>
    <source>
        <strain evidence="3">CGMCC 4.7306</strain>
    </source>
</reference>
<feature type="domain" description="Alpha/beta hydrolase fold-3" evidence="2">
    <location>
        <begin position="60"/>
        <end position="265"/>
    </location>
</feature>
<keyword evidence="4" id="KW-1185">Reference proteome</keyword>
<dbReference type="EMBL" id="BMMZ01000006">
    <property type="protein sequence ID" value="GGL66333.1"/>
    <property type="molecule type" value="Genomic_DNA"/>
</dbReference>
<name>A0A917SAW4_9ACTN</name>
<protein>
    <submittedName>
        <fullName evidence="3">Lipolytic protein</fullName>
    </submittedName>
</protein>